<reference evidence="1 2" key="1">
    <citation type="journal article" date="2002" name="Proc. Natl. Acad. Sci. U.S.A.">
        <title>Extensive mosaic structure revealed by the complete genome sequence of uropathogenic Escherichia coli.</title>
        <authorList>
            <person name="Welch R.A."/>
            <person name="Burland V."/>
            <person name="Plunkett G.III."/>
            <person name="Redford P."/>
            <person name="Roesch P."/>
            <person name="Rasko D."/>
            <person name="Buckles E.L."/>
            <person name="Liou S.R."/>
            <person name="Boutin A."/>
            <person name="Hackett J."/>
            <person name="Stroud D."/>
            <person name="Mayhew G.F."/>
            <person name="Rose D.J."/>
            <person name="Zhou S."/>
            <person name="Schwartz D.C."/>
            <person name="Perna N.T."/>
            <person name="Mobley H.L."/>
            <person name="Donnenberg M.S."/>
            <person name="Blattner F.R."/>
        </authorList>
    </citation>
    <scope>NUCLEOTIDE SEQUENCE [LARGE SCALE GENOMIC DNA]</scope>
    <source>
        <strain evidence="2">CFT073 / ATCC 700928 / UPEC</strain>
    </source>
</reference>
<dbReference type="HOGENOM" id="CLU_3250668_0_0_6"/>
<evidence type="ECO:0000313" key="1">
    <source>
        <dbReference type="EMBL" id="AAN78668.1"/>
    </source>
</evidence>
<sequence>MHDDEILMQCHVTERYFVNDVCLFFTKYYIHSSLGQLFCIMP</sequence>
<gene>
    <name evidence="1" type="ordered locus">c0174</name>
</gene>
<protein>
    <submittedName>
        <fullName evidence="1">Uncharacterized protein</fullName>
    </submittedName>
</protein>
<organism evidence="1 2">
    <name type="scientific">Escherichia coli O6:H1 (strain CFT073 / ATCC 700928 / UPEC)</name>
    <dbReference type="NCBI Taxonomy" id="199310"/>
    <lineage>
        <taxon>Bacteria</taxon>
        <taxon>Pseudomonadati</taxon>
        <taxon>Pseudomonadota</taxon>
        <taxon>Gammaproteobacteria</taxon>
        <taxon>Enterobacterales</taxon>
        <taxon>Enterobacteriaceae</taxon>
        <taxon>Escherichia</taxon>
    </lineage>
</organism>
<accession>A0A0H2V624</accession>
<dbReference type="AlphaFoldDB" id="A0A0H2V624"/>
<proteinExistence type="predicted"/>
<keyword evidence="2" id="KW-1185">Reference proteome</keyword>
<evidence type="ECO:0000313" key="2">
    <source>
        <dbReference type="Proteomes" id="UP000001410"/>
    </source>
</evidence>
<dbReference type="EMBL" id="AE014075">
    <property type="protein sequence ID" value="AAN78668.1"/>
    <property type="molecule type" value="Genomic_DNA"/>
</dbReference>
<dbReference type="Proteomes" id="UP000001410">
    <property type="component" value="Chromosome"/>
</dbReference>
<name>A0A0H2V624_ECOL6</name>
<dbReference type="KEGG" id="ecc:c0174"/>